<accession>A0A5E4MPQ7</accession>
<proteinExistence type="predicted"/>
<evidence type="ECO:0000313" key="2">
    <source>
        <dbReference type="Proteomes" id="UP000325440"/>
    </source>
</evidence>
<reference evidence="1 2" key="1">
    <citation type="submission" date="2019-08" db="EMBL/GenBank/DDBJ databases">
        <authorList>
            <person name="Alioto T."/>
            <person name="Alioto T."/>
            <person name="Gomez Garrido J."/>
        </authorList>
    </citation>
    <scope>NUCLEOTIDE SEQUENCE [LARGE SCALE GENOMIC DNA]</scope>
</reference>
<evidence type="ECO:0000313" key="1">
    <source>
        <dbReference type="EMBL" id="VVC33448.1"/>
    </source>
</evidence>
<dbReference type="EMBL" id="CABPRJ010000969">
    <property type="protein sequence ID" value="VVC33448.1"/>
    <property type="molecule type" value="Genomic_DNA"/>
</dbReference>
<gene>
    <name evidence="1" type="ORF">CINCED_3A013628</name>
</gene>
<organism evidence="1 2">
    <name type="scientific">Cinara cedri</name>
    <dbReference type="NCBI Taxonomy" id="506608"/>
    <lineage>
        <taxon>Eukaryota</taxon>
        <taxon>Metazoa</taxon>
        <taxon>Ecdysozoa</taxon>
        <taxon>Arthropoda</taxon>
        <taxon>Hexapoda</taxon>
        <taxon>Insecta</taxon>
        <taxon>Pterygota</taxon>
        <taxon>Neoptera</taxon>
        <taxon>Paraneoptera</taxon>
        <taxon>Hemiptera</taxon>
        <taxon>Sternorrhyncha</taxon>
        <taxon>Aphidomorpha</taxon>
        <taxon>Aphidoidea</taxon>
        <taxon>Aphididae</taxon>
        <taxon>Lachninae</taxon>
        <taxon>Cinara</taxon>
    </lineage>
</organism>
<dbReference type="Proteomes" id="UP000325440">
    <property type="component" value="Unassembled WGS sequence"/>
</dbReference>
<sequence>MTVPERNKVLMFAVTMISVFGMSYCCSSGLNTCFELAYVYESQEVYENRTRNIHRNFKIDSEDFEEIKNHYKQLLSK</sequence>
<keyword evidence="2" id="KW-1185">Reference proteome</keyword>
<protein>
    <submittedName>
        <fullName evidence="1">Uncharacterized protein</fullName>
    </submittedName>
</protein>
<dbReference type="AlphaFoldDB" id="A0A5E4MPQ7"/>
<name>A0A5E4MPQ7_9HEMI</name>